<evidence type="ECO:0000313" key="1">
    <source>
        <dbReference type="EMBL" id="KAK8203126.1"/>
    </source>
</evidence>
<gene>
    <name evidence="1" type="ORF">M8818_005351</name>
</gene>
<name>A0ACC3S940_9PEZI</name>
<evidence type="ECO:0000313" key="2">
    <source>
        <dbReference type="Proteomes" id="UP001320706"/>
    </source>
</evidence>
<protein>
    <submittedName>
        <fullName evidence="1">Uncharacterized protein</fullName>
    </submittedName>
</protein>
<reference evidence="1" key="1">
    <citation type="submission" date="2024-02" db="EMBL/GenBank/DDBJ databases">
        <title>Metagenome Assembled Genome of Zalaria obscura JY119.</title>
        <authorList>
            <person name="Vighnesh L."/>
            <person name="Jagadeeshwari U."/>
            <person name="Venkata Ramana C."/>
            <person name="Sasikala C."/>
        </authorList>
    </citation>
    <scope>NUCLEOTIDE SEQUENCE</scope>
    <source>
        <strain evidence="1">JY119</strain>
    </source>
</reference>
<proteinExistence type="predicted"/>
<dbReference type="Proteomes" id="UP001320706">
    <property type="component" value="Unassembled WGS sequence"/>
</dbReference>
<dbReference type="EMBL" id="JAMKPW020000032">
    <property type="protein sequence ID" value="KAK8203126.1"/>
    <property type="molecule type" value="Genomic_DNA"/>
</dbReference>
<accession>A0ACC3S940</accession>
<organism evidence="1 2">
    <name type="scientific">Zalaria obscura</name>
    <dbReference type="NCBI Taxonomy" id="2024903"/>
    <lineage>
        <taxon>Eukaryota</taxon>
        <taxon>Fungi</taxon>
        <taxon>Dikarya</taxon>
        <taxon>Ascomycota</taxon>
        <taxon>Pezizomycotina</taxon>
        <taxon>Dothideomycetes</taxon>
        <taxon>Dothideomycetidae</taxon>
        <taxon>Dothideales</taxon>
        <taxon>Zalariaceae</taxon>
        <taxon>Zalaria</taxon>
    </lineage>
</organism>
<comment type="caution">
    <text evidence="1">The sequence shown here is derived from an EMBL/GenBank/DDBJ whole genome shotgun (WGS) entry which is preliminary data.</text>
</comment>
<sequence length="503" mass="55085">MSSVAVASPYNSINTANYLMNPQPNDTPRGSRTQRKPNNKADKPRHQSVPQQDVAAYSDSNLPQNMTPKSRKQQQPRTRQNSDRAASIAYASGHMSDTQQRTRPASTAASNNAANMTPAKAAYAGPTFHASPAPSSLPMPKFFSKSAPKSGSEAGLGARMEQEAAESENKQGPSPDADKVAIAEDARNQQKSPLDMFFKADRQERAKRNSESGFGSIQAQMSPAQSRPSVQMDQSPSMARQHMSPSYSGKDIFMMEMDGGGSPARNSPQPQRSGLQSHRSSPAPDRAPSRSKEEVEREAQTNSLKAFLKVGGAGNTGSSTPERPSTQSSDQNSPFAQSPAQGQNPYDSNGSLHYGNRNLSPLFQAARNESPSRPSSLRQQVAYNNAQSPTANRHTQRHPQQQQQSQYASEIDPNSFSRNNMPQQAPPQNSFNPSPHHHHQQYQQQYQQQQQQHQQQSFPPAQAQSNVFDQRGVQAQEQRSLGSQSPDVKSMEDKLRGILKLGV</sequence>
<keyword evidence="2" id="KW-1185">Reference proteome</keyword>